<dbReference type="PaxDb" id="39947-A0A0P0Y1Z8"/>
<proteinExistence type="predicted"/>
<reference evidence="2" key="1">
    <citation type="journal article" date="2005" name="Nature">
        <title>The map-based sequence of the rice genome.</title>
        <authorList>
            <consortium name="International rice genome sequencing project (IRGSP)"/>
            <person name="Matsumoto T."/>
            <person name="Wu J."/>
            <person name="Kanamori H."/>
            <person name="Katayose Y."/>
            <person name="Fujisawa M."/>
            <person name="Namiki N."/>
            <person name="Mizuno H."/>
            <person name="Yamamoto K."/>
            <person name="Antonio B.A."/>
            <person name="Baba T."/>
            <person name="Sakata K."/>
            <person name="Nagamura Y."/>
            <person name="Aoki H."/>
            <person name="Arikawa K."/>
            <person name="Arita K."/>
            <person name="Bito T."/>
            <person name="Chiden Y."/>
            <person name="Fujitsuka N."/>
            <person name="Fukunaka R."/>
            <person name="Hamada M."/>
            <person name="Harada C."/>
            <person name="Hayashi A."/>
            <person name="Hijishita S."/>
            <person name="Honda M."/>
            <person name="Hosokawa S."/>
            <person name="Ichikawa Y."/>
            <person name="Idonuma A."/>
            <person name="Iijima M."/>
            <person name="Ikeda M."/>
            <person name="Ikeno M."/>
            <person name="Ito K."/>
            <person name="Ito S."/>
            <person name="Ito T."/>
            <person name="Ito Y."/>
            <person name="Ito Y."/>
            <person name="Iwabuchi A."/>
            <person name="Kamiya K."/>
            <person name="Karasawa W."/>
            <person name="Kurita K."/>
            <person name="Katagiri S."/>
            <person name="Kikuta A."/>
            <person name="Kobayashi H."/>
            <person name="Kobayashi N."/>
            <person name="Machita K."/>
            <person name="Maehara T."/>
            <person name="Masukawa M."/>
            <person name="Mizubayashi T."/>
            <person name="Mukai Y."/>
            <person name="Nagasaki H."/>
            <person name="Nagata Y."/>
            <person name="Naito S."/>
            <person name="Nakashima M."/>
            <person name="Nakama Y."/>
            <person name="Nakamichi Y."/>
            <person name="Nakamura M."/>
            <person name="Meguro A."/>
            <person name="Negishi M."/>
            <person name="Ohta I."/>
            <person name="Ohta T."/>
            <person name="Okamoto M."/>
            <person name="Ono N."/>
            <person name="Saji S."/>
            <person name="Sakaguchi M."/>
            <person name="Sakai K."/>
            <person name="Shibata M."/>
            <person name="Shimokawa T."/>
            <person name="Song J."/>
            <person name="Takazaki Y."/>
            <person name="Terasawa K."/>
            <person name="Tsugane M."/>
            <person name="Tsuji K."/>
            <person name="Ueda S."/>
            <person name="Waki K."/>
            <person name="Yamagata H."/>
            <person name="Yamamoto M."/>
            <person name="Yamamoto S."/>
            <person name="Yamane H."/>
            <person name="Yoshiki S."/>
            <person name="Yoshihara R."/>
            <person name="Yukawa K."/>
            <person name="Zhong H."/>
            <person name="Yano M."/>
            <person name="Yuan Q."/>
            <person name="Ouyang S."/>
            <person name="Liu J."/>
            <person name="Jones K.M."/>
            <person name="Gansberger K."/>
            <person name="Moffat K."/>
            <person name="Hill J."/>
            <person name="Bera J."/>
            <person name="Fadrosh D."/>
            <person name="Jin S."/>
            <person name="Johri S."/>
            <person name="Kim M."/>
            <person name="Overton L."/>
            <person name="Reardon M."/>
            <person name="Tsitrin T."/>
            <person name="Vuong H."/>
            <person name="Weaver B."/>
            <person name="Ciecko A."/>
            <person name="Tallon L."/>
            <person name="Jackson J."/>
            <person name="Pai G."/>
            <person name="Aken S.V."/>
            <person name="Utterback T."/>
            <person name="Reidmuller S."/>
            <person name="Feldblyum T."/>
            <person name="Hsiao J."/>
            <person name="Zismann V."/>
            <person name="Iobst S."/>
            <person name="de Vazeille A.R."/>
            <person name="Buell C.R."/>
            <person name="Ying K."/>
            <person name="Li Y."/>
            <person name="Lu T."/>
            <person name="Huang Y."/>
            <person name="Zhao Q."/>
            <person name="Feng Q."/>
            <person name="Zhang L."/>
            <person name="Zhu J."/>
            <person name="Weng Q."/>
            <person name="Mu J."/>
            <person name="Lu Y."/>
            <person name="Fan D."/>
            <person name="Liu Y."/>
            <person name="Guan J."/>
            <person name="Zhang Y."/>
            <person name="Yu S."/>
            <person name="Liu X."/>
            <person name="Zhang Y."/>
            <person name="Hong G."/>
            <person name="Han B."/>
            <person name="Choisne N."/>
            <person name="Demange N."/>
            <person name="Orjeda G."/>
            <person name="Samain S."/>
            <person name="Cattolico L."/>
            <person name="Pelletier E."/>
            <person name="Couloux A."/>
            <person name="Segurens B."/>
            <person name="Wincker P."/>
            <person name="D'Hont A."/>
            <person name="Scarpelli C."/>
            <person name="Weissenbach J."/>
            <person name="Salanoubat M."/>
            <person name="Quetier F."/>
            <person name="Yu Y."/>
            <person name="Kim H.R."/>
            <person name="Rambo T."/>
            <person name="Currie J."/>
            <person name="Collura K."/>
            <person name="Luo M."/>
            <person name="Yang T."/>
            <person name="Ammiraju J.S.S."/>
            <person name="Engler F."/>
            <person name="Soderlund C."/>
            <person name="Wing R.A."/>
            <person name="Palmer L.E."/>
            <person name="de la Bastide M."/>
            <person name="Spiegel L."/>
            <person name="Nascimento L."/>
            <person name="Zutavern T."/>
            <person name="O'Shaughnessy A."/>
            <person name="Dike S."/>
            <person name="Dedhia N."/>
            <person name="Preston R."/>
            <person name="Balija V."/>
            <person name="McCombie W.R."/>
            <person name="Chow T."/>
            <person name="Chen H."/>
            <person name="Chung M."/>
            <person name="Chen C."/>
            <person name="Shaw J."/>
            <person name="Wu H."/>
            <person name="Hsiao K."/>
            <person name="Chao Y."/>
            <person name="Chu M."/>
            <person name="Cheng C."/>
            <person name="Hour A."/>
            <person name="Lee P."/>
            <person name="Lin S."/>
            <person name="Lin Y."/>
            <person name="Liou J."/>
            <person name="Liu S."/>
            <person name="Hsing Y."/>
            <person name="Raghuvanshi S."/>
            <person name="Mohanty A."/>
            <person name="Bharti A.K."/>
            <person name="Gaur A."/>
            <person name="Gupta V."/>
            <person name="Kumar D."/>
            <person name="Ravi V."/>
            <person name="Vij S."/>
            <person name="Kapur A."/>
            <person name="Khurana P."/>
            <person name="Khurana P."/>
            <person name="Khurana J.P."/>
            <person name="Tyagi A.K."/>
            <person name="Gaikwad K."/>
            <person name="Singh A."/>
            <person name="Dalal V."/>
            <person name="Srivastava S."/>
            <person name="Dixit A."/>
            <person name="Pal A.K."/>
            <person name="Ghazi I.A."/>
            <person name="Yadav M."/>
            <person name="Pandit A."/>
            <person name="Bhargava A."/>
            <person name="Sureshbabu K."/>
            <person name="Batra K."/>
            <person name="Sharma T.R."/>
            <person name="Mohapatra T."/>
            <person name="Singh N.K."/>
            <person name="Messing J."/>
            <person name="Nelson A.B."/>
            <person name="Fuks G."/>
            <person name="Kavchok S."/>
            <person name="Keizer G."/>
            <person name="Linton E."/>
            <person name="Llaca V."/>
            <person name="Song R."/>
            <person name="Tanyolac B."/>
            <person name="Young S."/>
            <person name="Ho-Il K."/>
            <person name="Hahn J.H."/>
            <person name="Sangsakoo G."/>
            <person name="Vanavichit A."/>
            <person name="de Mattos Luiz.A.T."/>
            <person name="Zimmer P.D."/>
            <person name="Malone G."/>
            <person name="Dellagostin O."/>
            <person name="de Oliveira A.C."/>
            <person name="Bevan M."/>
            <person name="Bancroft I."/>
            <person name="Minx P."/>
            <person name="Cordum H."/>
            <person name="Wilson R."/>
            <person name="Cheng Z."/>
            <person name="Jin W."/>
            <person name="Jiang J."/>
            <person name="Leong S.A."/>
            <person name="Iwama H."/>
            <person name="Gojobori T."/>
            <person name="Itoh T."/>
            <person name="Niimura Y."/>
            <person name="Fujii Y."/>
            <person name="Habara T."/>
            <person name="Sakai H."/>
            <person name="Sato Y."/>
            <person name="Wilson G."/>
            <person name="Kumar K."/>
            <person name="McCouch S."/>
            <person name="Juretic N."/>
            <person name="Hoen D."/>
            <person name="Wright S."/>
            <person name="Bruskiewich R."/>
            <person name="Bureau T."/>
            <person name="Miyao A."/>
            <person name="Hirochika H."/>
            <person name="Nishikawa T."/>
            <person name="Kadowaki K."/>
            <person name="Sugiura M."/>
            <person name="Burr B."/>
            <person name="Sasaki T."/>
        </authorList>
    </citation>
    <scope>NUCLEOTIDE SEQUENCE [LARGE SCALE GENOMIC DNA]</scope>
    <source>
        <strain evidence="2">cv. Nipponbare</strain>
    </source>
</reference>
<reference evidence="1 2" key="3">
    <citation type="journal article" date="2013" name="Rice">
        <title>Improvement of the Oryza sativa Nipponbare reference genome using next generation sequence and optical map data.</title>
        <authorList>
            <person name="Kawahara Y."/>
            <person name="de la Bastide M."/>
            <person name="Hamilton J.P."/>
            <person name="Kanamori H."/>
            <person name="McCombie W.R."/>
            <person name="Ouyang S."/>
            <person name="Schwartz D.C."/>
            <person name="Tanaka T."/>
            <person name="Wu J."/>
            <person name="Zhou S."/>
            <person name="Childs K.L."/>
            <person name="Davidson R.M."/>
            <person name="Lin H."/>
            <person name="Quesada-Ocampo L."/>
            <person name="Vaillancourt B."/>
            <person name="Sakai H."/>
            <person name="Lee S.S."/>
            <person name="Kim J."/>
            <person name="Numa H."/>
            <person name="Itoh T."/>
            <person name="Buell C.R."/>
            <person name="Matsumoto T."/>
        </authorList>
    </citation>
    <scope>NUCLEOTIDE SEQUENCE [LARGE SCALE GENOMIC DNA]</scope>
    <source>
        <strain evidence="2">cv. Nipponbare</strain>
    </source>
</reference>
<gene>
    <name evidence="1" type="ordered locus">Os11g0429433</name>
    <name evidence="1" type="ORF">OSNPB_110429433</name>
</gene>
<dbReference type="AlphaFoldDB" id="A0A0P0Y1Z8"/>
<name>A0A0P0Y1Z8_ORYSJ</name>
<evidence type="ECO:0000313" key="1">
    <source>
        <dbReference type="EMBL" id="BAT13811.1"/>
    </source>
</evidence>
<dbReference type="Gramene" id="Os11t0429433-00">
    <property type="protein sequence ID" value="Os11t0429433-00"/>
    <property type="gene ID" value="Os11g0429433"/>
</dbReference>
<keyword evidence="2" id="KW-1185">Reference proteome</keyword>
<dbReference type="Proteomes" id="UP000059680">
    <property type="component" value="Chromosome 11"/>
</dbReference>
<evidence type="ECO:0000313" key="2">
    <source>
        <dbReference type="Proteomes" id="UP000059680"/>
    </source>
</evidence>
<sequence>MGRGQQPASKAEVRFVGASKVESQTLRSDLSITSSCNANFVFIGMGLISSMDPSALTIIELVWIRVQFVWIRV</sequence>
<organism evidence="1 2">
    <name type="scientific">Oryza sativa subsp. japonica</name>
    <name type="common">Rice</name>
    <dbReference type="NCBI Taxonomy" id="39947"/>
    <lineage>
        <taxon>Eukaryota</taxon>
        <taxon>Viridiplantae</taxon>
        <taxon>Streptophyta</taxon>
        <taxon>Embryophyta</taxon>
        <taxon>Tracheophyta</taxon>
        <taxon>Spermatophyta</taxon>
        <taxon>Magnoliopsida</taxon>
        <taxon>Liliopsida</taxon>
        <taxon>Poales</taxon>
        <taxon>Poaceae</taxon>
        <taxon>BOP clade</taxon>
        <taxon>Oryzoideae</taxon>
        <taxon>Oryzeae</taxon>
        <taxon>Oryzinae</taxon>
        <taxon>Oryza</taxon>
        <taxon>Oryza sativa</taxon>
    </lineage>
</organism>
<protein>
    <submittedName>
        <fullName evidence="1">Os11g0429433 protein</fullName>
    </submittedName>
</protein>
<dbReference type="InParanoid" id="A0A0P0Y1Z8"/>
<reference evidence="1 2" key="2">
    <citation type="journal article" date="2013" name="Plant Cell Physiol.">
        <title>Rice Annotation Project Database (RAP-DB): an integrative and interactive database for rice genomics.</title>
        <authorList>
            <person name="Sakai H."/>
            <person name="Lee S.S."/>
            <person name="Tanaka T."/>
            <person name="Numa H."/>
            <person name="Kim J."/>
            <person name="Kawahara Y."/>
            <person name="Wakimoto H."/>
            <person name="Yang C.C."/>
            <person name="Iwamoto M."/>
            <person name="Abe T."/>
            <person name="Yamada Y."/>
            <person name="Muto A."/>
            <person name="Inokuchi H."/>
            <person name="Ikemura T."/>
            <person name="Matsumoto T."/>
            <person name="Sasaki T."/>
            <person name="Itoh T."/>
        </authorList>
    </citation>
    <scope>NUCLEOTIDE SEQUENCE [LARGE SCALE GENOMIC DNA]</scope>
    <source>
        <strain evidence="2">cv. Nipponbare</strain>
    </source>
</reference>
<accession>A0A0P0Y1Z8</accession>
<dbReference type="EMBL" id="AP014967">
    <property type="protein sequence ID" value="BAT13811.1"/>
    <property type="molecule type" value="Genomic_DNA"/>
</dbReference>